<evidence type="ECO:0008006" key="5">
    <source>
        <dbReference type="Google" id="ProtNLM"/>
    </source>
</evidence>
<organism evidence="3 4">
    <name type="scientific">Botrytis porri</name>
    <dbReference type="NCBI Taxonomy" id="87229"/>
    <lineage>
        <taxon>Eukaryota</taxon>
        <taxon>Fungi</taxon>
        <taxon>Dikarya</taxon>
        <taxon>Ascomycota</taxon>
        <taxon>Pezizomycotina</taxon>
        <taxon>Leotiomycetes</taxon>
        <taxon>Helotiales</taxon>
        <taxon>Sclerotiniaceae</taxon>
        <taxon>Botrytis</taxon>
    </lineage>
</organism>
<dbReference type="InterPro" id="IPR051397">
    <property type="entry name" value="Zn-ADH-like_protein"/>
</dbReference>
<accession>A0A4Z1KDW4</accession>
<dbReference type="InterPro" id="IPR011032">
    <property type="entry name" value="GroES-like_sf"/>
</dbReference>
<evidence type="ECO:0000313" key="3">
    <source>
        <dbReference type="EMBL" id="TGO84373.1"/>
    </source>
</evidence>
<feature type="domain" description="Alcohol dehydrogenase-like N-terminal" evidence="2">
    <location>
        <begin position="38"/>
        <end position="152"/>
    </location>
</feature>
<dbReference type="PANTHER" id="PTHR43677">
    <property type="entry name" value="SHORT-CHAIN DEHYDROGENASE/REDUCTASE"/>
    <property type="match status" value="1"/>
</dbReference>
<gene>
    <name evidence="3" type="ORF">BPOR_0512g00020</name>
</gene>
<dbReference type="CDD" id="cd05188">
    <property type="entry name" value="MDR"/>
    <property type="match status" value="1"/>
</dbReference>
<dbReference type="AlphaFoldDB" id="A0A4Z1KDW4"/>
<dbReference type="EMBL" id="PQXO01000511">
    <property type="protein sequence ID" value="TGO84373.1"/>
    <property type="molecule type" value="Genomic_DNA"/>
</dbReference>
<dbReference type="SUPFAM" id="SSF51735">
    <property type="entry name" value="NAD(P)-binding Rossmann-fold domains"/>
    <property type="match status" value="1"/>
</dbReference>
<dbReference type="InterPro" id="IPR013149">
    <property type="entry name" value="ADH-like_C"/>
</dbReference>
<dbReference type="GO" id="GO:0016491">
    <property type="term" value="F:oxidoreductase activity"/>
    <property type="evidence" value="ECO:0007669"/>
    <property type="project" value="TreeGrafter"/>
</dbReference>
<comment type="caution">
    <text evidence="3">The sequence shown here is derived from an EMBL/GenBank/DDBJ whole genome shotgun (WGS) entry which is preliminary data.</text>
</comment>
<evidence type="ECO:0000313" key="4">
    <source>
        <dbReference type="Proteomes" id="UP000297280"/>
    </source>
</evidence>
<dbReference type="GO" id="GO:0005739">
    <property type="term" value="C:mitochondrion"/>
    <property type="evidence" value="ECO:0007669"/>
    <property type="project" value="TreeGrafter"/>
</dbReference>
<reference evidence="3 4" key="1">
    <citation type="submission" date="2017-12" db="EMBL/GenBank/DDBJ databases">
        <title>Comparative genomics of Botrytis spp.</title>
        <authorList>
            <person name="Valero-Jimenez C.A."/>
            <person name="Tapia P."/>
            <person name="Veloso J."/>
            <person name="Silva-Moreno E."/>
            <person name="Staats M."/>
            <person name="Valdes J.H."/>
            <person name="Van Kan J.A.L."/>
        </authorList>
    </citation>
    <scope>NUCLEOTIDE SEQUENCE [LARGE SCALE GENOMIC DNA]</scope>
    <source>
        <strain evidence="3 4">MUCL3349</strain>
    </source>
</reference>
<protein>
    <recommendedName>
        <fullName evidence="5">Alcohol dehydrogenase-like C-terminal domain-containing protein</fullName>
    </recommendedName>
</protein>
<dbReference type="InterPro" id="IPR013154">
    <property type="entry name" value="ADH-like_N"/>
</dbReference>
<dbReference type="Gene3D" id="3.40.50.720">
    <property type="entry name" value="NAD(P)-binding Rossmann-like Domain"/>
    <property type="match status" value="1"/>
</dbReference>
<sequence length="380" mass="41116">MASITKDSPFPPTMRALYAKAQGQPLTLKTLPTPHPDPGSLIVQVLALSIEPSIQDLLDGKMPYLYAPTPFIPGSRAIGRIAAIGPDTTTLCIGQLVAIEPFVRGRDNPDVKILWGIGVFGHDPPAQKLIEVWRDGSLAEYVKTPLENVYALDEKRLLGSQAEGGLGYSLGDLSILARYMVAYGGFRGIDLKAGETVIVAPATGLFSSAAVEVALAMGARVVAVSRSLSKLQKLAAGNRRVEIVQTTGNYEEDLARIKTLGPVDAYLDLSPQEANGSSHIRACLMSLRDYGRASLMGVTTNDVDISYMMAVMKNLTIRGQYMYEREDVKGLIKLVESGLLKLGKEGGMEIVGEFSIEQWDEGIKTVVRNPELGKIAIMYF</sequence>
<dbReference type="Gene3D" id="3.90.180.10">
    <property type="entry name" value="Medium-chain alcohol dehydrogenases, catalytic domain"/>
    <property type="match status" value="1"/>
</dbReference>
<evidence type="ECO:0000259" key="2">
    <source>
        <dbReference type="Pfam" id="PF08240"/>
    </source>
</evidence>
<dbReference type="Pfam" id="PF08240">
    <property type="entry name" value="ADH_N"/>
    <property type="match status" value="1"/>
</dbReference>
<dbReference type="STRING" id="87229.A0A4Z1KDW4"/>
<dbReference type="Proteomes" id="UP000297280">
    <property type="component" value="Unassembled WGS sequence"/>
</dbReference>
<keyword evidence="4" id="KW-1185">Reference proteome</keyword>
<dbReference type="SUPFAM" id="SSF50129">
    <property type="entry name" value="GroES-like"/>
    <property type="match status" value="1"/>
</dbReference>
<dbReference type="InterPro" id="IPR036291">
    <property type="entry name" value="NAD(P)-bd_dom_sf"/>
</dbReference>
<evidence type="ECO:0000259" key="1">
    <source>
        <dbReference type="Pfam" id="PF00107"/>
    </source>
</evidence>
<proteinExistence type="predicted"/>
<dbReference type="PANTHER" id="PTHR43677:SF4">
    <property type="entry name" value="QUINONE OXIDOREDUCTASE-LIKE PROTEIN 2"/>
    <property type="match status" value="1"/>
</dbReference>
<dbReference type="Pfam" id="PF00107">
    <property type="entry name" value="ADH_zinc_N"/>
    <property type="match status" value="1"/>
</dbReference>
<feature type="domain" description="Alcohol dehydrogenase-like C-terminal" evidence="1">
    <location>
        <begin position="208"/>
        <end position="336"/>
    </location>
</feature>
<name>A0A4Z1KDW4_9HELO</name>